<dbReference type="RefSeq" id="WP_180569996.1">
    <property type="nucleotide sequence ID" value="NZ_JACCKB010000032.1"/>
</dbReference>
<dbReference type="InterPro" id="IPR002109">
    <property type="entry name" value="Glutaredoxin"/>
</dbReference>
<reference evidence="3 4" key="1">
    <citation type="submission" date="2020-07" db="EMBL/GenBank/DDBJ databases">
        <title>Endozoicomonas sp. nov., isolated from sediment.</title>
        <authorList>
            <person name="Gu T."/>
        </authorList>
    </citation>
    <scope>NUCLEOTIDE SEQUENCE [LARGE SCALE GENOMIC DNA]</scope>
    <source>
        <strain evidence="3 4">SM1973</strain>
    </source>
</reference>
<dbReference type="Pfam" id="PF13511">
    <property type="entry name" value="DUF4124"/>
    <property type="match status" value="1"/>
</dbReference>
<dbReference type="PROSITE" id="PS51354">
    <property type="entry name" value="GLUTAREDOXIN_2"/>
    <property type="match status" value="1"/>
</dbReference>
<gene>
    <name evidence="3" type="ORF">H0A36_18335</name>
</gene>
<dbReference type="GO" id="GO:0009055">
    <property type="term" value="F:electron transfer activity"/>
    <property type="evidence" value="ECO:0007669"/>
    <property type="project" value="TreeGrafter"/>
</dbReference>
<dbReference type="GO" id="GO:0045454">
    <property type="term" value="P:cell redox homeostasis"/>
    <property type="evidence" value="ECO:0007669"/>
    <property type="project" value="TreeGrafter"/>
</dbReference>
<dbReference type="SUPFAM" id="SSF52833">
    <property type="entry name" value="Thioredoxin-like"/>
    <property type="match status" value="1"/>
</dbReference>
<dbReference type="Proteomes" id="UP000569732">
    <property type="component" value="Unassembled WGS sequence"/>
</dbReference>
<evidence type="ECO:0000313" key="4">
    <source>
        <dbReference type="Proteomes" id="UP000569732"/>
    </source>
</evidence>
<dbReference type="InterPro" id="IPR051548">
    <property type="entry name" value="Grx-like_ET"/>
</dbReference>
<dbReference type="InterPro" id="IPR036249">
    <property type="entry name" value="Thioredoxin-like_sf"/>
</dbReference>
<evidence type="ECO:0000313" key="3">
    <source>
        <dbReference type="EMBL" id="NYZ67977.1"/>
    </source>
</evidence>
<organism evidence="3 4">
    <name type="scientific">Spartinivicinus marinus</name>
    <dbReference type="NCBI Taxonomy" id="2994442"/>
    <lineage>
        <taxon>Bacteria</taxon>
        <taxon>Pseudomonadati</taxon>
        <taxon>Pseudomonadota</taxon>
        <taxon>Gammaproteobacteria</taxon>
        <taxon>Oceanospirillales</taxon>
        <taxon>Zooshikellaceae</taxon>
        <taxon>Spartinivicinus</taxon>
    </lineage>
</organism>
<sequence length="156" mass="17896">MLRTTAFNTVLLFITVLLANIASAEIYRWVDQNGKAHFSDKKPQHKQVNTVNVNQTNTYQNVELKPLGPSSVSTSRKRNKGVVMYSAEWCGYCKVARNYFQSKDIPFKEYDIEKSQKGRDDFNKLGGGGVPLILVGKKRMSGFSQQRFDNLYYRKK</sequence>
<dbReference type="AlphaFoldDB" id="A0A853IEQ1"/>
<dbReference type="EMBL" id="JACCKB010000032">
    <property type="protein sequence ID" value="NYZ67977.1"/>
    <property type="molecule type" value="Genomic_DNA"/>
</dbReference>
<dbReference type="PANTHER" id="PTHR34386">
    <property type="entry name" value="GLUTAREDOXIN"/>
    <property type="match status" value="1"/>
</dbReference>
<proteinExistence type="predicted"/>
<dbReference type="Pfam" id="PF00462">
    <property type="entry name" value="Glutaredoxin"/>
    <property type="match status" value="1"/>
</dbReference>
<evidence type="ECO:0000259" key="2">
    <source>
        <dbReference type="Pfam" id="PF13511"/>
    </source>
</evidence>
<dbReference type="PANTHER" id="PTHR34386:SF1">
    <property type="entry name" value="GLUTAREDOXIN-LIKE PROTEIN NRDH"/>
    <property type="match status" value="1"/>
</dbReference>
<feature type="domain" description="Glutaredoxin" evidence="1">
    <location>
        <begin position="82"/>
        <end position="138"/>
    </location>
</feature>
<name>A0A853IEQ1_9GAMM</name>
<feature type="domain" description="DUF4124" evidence="2">
    <location>
        <begin position="15"/>
        <end position="59"/>
    </location>
</feature>
<dbReference type="CDD" id="cd02976">
    <property type="entry name" value="NrdH"/>
    <property type="match status" value="1"/>
</dbReference>
<protein>
    <submittedName>
        <fullName evidence="3">DUF4124 domain-containing protein</fullName>
    </submittedName>
</protein>
<dbReference type="Gene3D" id="3.40.30.10">
    <property type="entry name" value="Glutaredoxin"/>
    <property type="match status" value="1"/>
</dbReference>
<evidence type="ECO:0000259" key="1">
    <source>
        <dbReference type="Pfam" id="PF00462"/>
    </source>
</evidence>
<comment type="caution">
    <text evidence="3">The sequence shown here is derived from an EMBL/GenBank/DDBJ whole genome shotgun (WGS) entry which is preliminary data.</text>
</comment>
<accession>A0A853IEQ1</accession>
<dbReference type="InterPro" id="IPR025392">
    <property type="entry name" value="DUF4124"/>
</dbReference>
<keyword evidence="4" id="KW-1185">Reference proteome</keyword>